<keyword evidence="4" id="KW-1185">Reference proteome</keyword>
<dbReference type="Pfam" id="PF14317">
    <property type="entry name" value="YcxB"/>
    <property type="match status" value="1"/>
</dbReference>
<name>Q1JZM2_DESA6</name>
<dbReference type="Proteomes" id="UP000005695">
    <property type="component" value="Unassembled WGS sequence"/>
</dbReference>
<evidence type="ECO:0000259" key="2">
    <source>
        <dbReference type="Pfam" id="PF14317"/>
    </source>
</evidence>
<dbReference type="RefSeq" id="WP_006000415.1">
    <property type="nucleotide sequence ID" value="NZ_AAEW02000009.1"/>
</dbReference>
<reference evidence="3" key="1">
    <citation type="submission" date="2006-05" db="EMBL/GenBank/DDBJ databases">
        <title>Annotation of the draft genome assembly of Desulfuromonas acetoxidans DSM 684.</title>
        <authorList>
            <consortium name="US DOE Joint Genome Institute (JGI-ORNL)"/>
            <person name="Larimer F."/>
            <person name="Land M."/>
            <person name="Hauser L."/>
        </authorList>
    </citation>
    <scope>NUCLEOTIDE SEQUENCE [LARGE SCALE GENOMIC DNA]</scope>
    <source>
        <strain evidence="3">DSM 684</strain>
    </source>
</reference>
<comment type="caution">
    <text evidence="3">The sequence shown here is derived from an EMBL/GenBank/DDBJ whole genome shotgun (WGS) entry which is preliminary data.</text>
</comment>
<keyword evidence="1" id="KW-0812">Transmembrane</keyword>
<dbReference type="InterPro" id="IPR025588">
    <property type="entry name" value="YcxB-like_C"/>
</dbReference>
<dbReference type="AlphaFoldDB" id="Q1JZM2"/>
<evidence type="ECO:0000256" key="1">
    <source>
        <dbReference type="SAM" id="Phobius"/>
    </source>
</evidence>
<feature type="transmembrane region" description="Helical" evidence="1">
    <location>
        <begin position="60"/>
        <end position="79"/>
    </location>
</feature>
<reference evidence="3" key="2">
    <citation type="submission" date="2006-05" db="EMBL/GenBank/DDBJ databases">
        <title>Sequencing of the draft genome and assembly of Desulfuromonas acetoxidans DSM 684.</title>
        <authorList>
            <consortium name="US DOE Joint Genome Institute (JGI-PGF)"/>
            <person name="Copeland A."/>
            <person name="Lucas S."/>
            <person name="Lapidus A."/>
            <person name="Barry K."/>
            <person name="Detter J.C."/>
            <person name="Glavina del Rio T."/>
            <person name="Hammon N."/>
            <person name="Israni S."/>
            <person name="Dalin E."/>
            <person name="Tice H."/>
            <person name="Bruce D."/>
            <person name="Pitluck S."/>
            <person name="Richardson P."/>
        </authorList>
    </citation>
    <scope>NUCLEOTIDE SEQUENCE [LARGE SCALE GENOMIC DNA]</scope>
    <source>
        <strain evidence="3">DSM 684</strain>
    </source>
</reference>
<protein>
    <recommendedName>
        <fullName evidence="2">YcxB-like C-terminal domain-containing protein</fullName>
    </recommendedName>
</protein>
<gene>
    <name evidence="3" type="ORF">Dace_1407</name>
</gene>
<accession>Q1JZM2</accession>
<feature type="domain" description="YcxB-like C-terminal" evidence="2">
    <location>
        <begin position="100"/>
        <end position="156"/>
    </location>
</feature>
<feature type="transmembrane region" description="Helical" evidence="1">
    <location>
        <begin position="36"/>
        <end position="54"/>
    </location>
</feature>
<keyword evidence="1" id="KW-0472">Membrane</keyword>
<evidence type="ECO:0000313" key="3">
    <source>
        <dbReference type="EMBL" id="EAT15545.1"/>
    </source>
</evidence>
<sequence>MKQVLPIQCHYSFDQSVWLEFARAHYASQPGVRWRAVLSVVCLMAGCAGVAGFYPNRISAMLLLVTGFIGLSATNLLALRRIGQARRHPFFGKMVTVIIDDEEVTLRCGDQGMVQPWHNFTRYRQVKAGLLLYYGPDSFIMIPQSALSDTAWQAVVAVLKKNDVVSLSGRI</sequence>
<dbReference type="OrthoDB" id="5401868at2"/>
<dbReference type="EMBL" id="AAEW02000009">
    <property type="protein sequence ID" value="EAT15545.1"/>
    <property type="molecule type" value="Genomic_DNA"/>
</dbReference>
<proteinExistence type="predicted"/>
<evidence type="ECO:0000313" key="4">
    <source>
        <dbReference type="Proteomes" id="UP000005695"/>
    </source>
</evidence>
<keyword evidence="1" id="KW-1133">Transmembrane helix</keyword>
<organism evidence="3 4">
    <name type="scientific">Desulfuromonas acetoxidans (strain DSM 684 / 11070)</name>
    <dbReference type="NCBI Taxonomy" id="281689"/>
    <lineage>
        <taxon>Bacteria</taxon>
        <taxon>Pseudomonadati</taxon>
        <taxon>Thermodesulfobacteriota</taxon>
        <taxon>Desulfuromonadia</taxon>
        <taxon>Desulfuromonadales</taxon>
        <taxon>Desulfuromonadaceae</taxon>
        <taxon>Desulfuromonas</taxon>
    </lineage>
</organism>